<comment type="caution">
    <text evidence="10">The sequence shown here is derived from an EMBL/GenBank/DDBJ whole genome shotgun (WGS) entry which is preliminary data.</text>
</comment>
<comment type="subcellular location">
    <subcellularLocation>
        <location evidence="8">Mitochondrion matrix</location>
    </subcellularLocation>
</comment>
<dbReference type="EC" id="2.7.11.-" evidence="8"/>
<dbReference type="PANTHER" id="PTHR11947:SF20">
    <property type="entry name" value="[3-METHYL-2-OXOBUTANOATE DEHYDROGENASE [LIPOAMIDE]] KINASE, MITOCHONDRIAL"/>
    <property type="match status" value="1"/>
</dbReference>
<accession>A0A5N5QUQ4</accession>
<dbReference type="GO" id="GO:0005524">
    <property type="term" value="F:ATP binding"/>
    <property type="evidence" value="ECO:0007669"/>
    <property type="project" value="UniProtKB-UniRule"/>
</dbReference>
<dbReference type="Gene3D" id="1.20.140.20">
    <property type="entry name" value="Alpha-ketoacid/pyruvate dehydrogenase kinase, N-terminal domain"/>
    <property type="match status" value="1"/>
</dbReference>
<dbReference type="Gene3D" id="3.30.565.10">
    <property type="entry name" value="Histidine kinase-like ATPase, C-terminal domain"/>
    <property type="match status" value="1"/>
</dbReference>
<dbReference type="GO" id="GO:0004740">
    <property type="term" value="F:pyruvate dehydrogenase (acetyl-transferring) kinase activity"/>
    <property type="evidence" value="ECO:0007669"/>
    <property type="project" value="TreeGrafter"/>
</dbReference>
<gene>
    <name evidence="10" type="ORF">CTheo_1351</name>
</gene>
<evidence type="ECO:0000256" key="2">
    <source>
        <dbReference type="ARBA" id="ARBA00022553"/>
    </source>
</evidence>
<evidence type="ECO:0000256" key="5">
    <source>
        <dbReference type="ARBA" id="ARBA00022777"/>
    </source>
</evidence>
<keyword evidence="4 8" id="KW-0547">Nucleotide-binding</keyword>
<dbReference type="SUPFAM" id="SSF55874">
    <property type="entry name" value="ATPase domain of HSP90 chaperone/DNA topoisomerase II/histidine kinase"/>
    <property type="match status" value="1"/>
</dbReference>
<keyword evidence="11" id="KW-1185">Reference proteome</keyword>
<protein>
    <recommendedName>
        <fullName evidence="8">Protein-serine/threonine kinase</fullName>
        <ecNumber evidence="8">2.7.11.-</ecNumber>
    </recommendedName>
</protein>
<dbReference type="GO" id="GO:0010906">
    <property type="term" value="P:regulation of glucose metabolic process"/>
    <property type="evidence" value="ECO:0007669"/>
    <property type="project" value="TreeGrafter"/>
</dbReference>
<organism evidence="10 11">
    <name type="scientific">Ceratobasidium theobromae</name>
    <dbReference type="NCBI Taxonomy" id="1582974"/>
    <lineage>
        <taxon>Eukaryota</taxon>
        <taxon>Fungi</taxon>
        <taxon>Dikarya</taxon>
        <taxon>Basidiomycota</taxon>
        <taxon>Agaricomycotina</taxon>
        <taxon>Agaricomycetes</taxon>
        <taxon>Cantharellales</taxon>
        <taxon>Ceratobasidiaceae</taxon>
        <taxon>Ceratobasidium</taxon>
    </lineage>
</organism>
<evidence type="ECO:0000259" key="9">
    <source>
        <dbReference type="Pfam" id="PF10436"/>
    </source>
</evidence>
<dbReference type="OrthoDB" id="3264224at2759"/>
<dbReference type="PANTHER" id="PTHR11947">
    <property type="entry name" value="PYRUVATE DEHYDROGENASE KINASE"/>
    <property type="match status" value="1"/>
</dbReference>
<dbReference type="EMBL" id="SSOP01000011">
    <property type="protein sequence ID" value="KAB5595273.1"/>
    <property type="molecule type" value="Genomic_DNA"/>
</dbReference>
<keyword evidence="5 8" id="KW-0418">Kinase</keyword>
<dbReference type="InterPro" id="IPR039028">
    <property type="entry name" value="BCKD/PDK"/>
</dbReference>
<feature type="domain" description="Branched-chain alpha-ketoacid dehydrogenase kinase/Pyruvate dehydrogenase kinase N-terminal" evidence="9">
    <location>
        <begin position="34"/>
        <end position="193"/>
    </location>
</feature>
<dbReference type="AlphaFoldDB" id="A0A5N5QUQ4"/>
<evidence type="ECO:0000256" key="3">
    <source>
        <dbReference type="ARBA" id="ARBA00022679"/>
    </source>
</evidence>
<keyword evidence="2" id="KW-0597">Phosphoprotein</keyword>
<dbReference type="Proteomes" id="UP000383932">
    <property type="component" value="Unassembled WGS sequence"/>
</dbReference>
<evidence type="ECO:0000313" key="11">
    <source>
        <dbReference type="Proteomes" id="UP000383932"/>
    </source>
</evidence>
<dbReference type="SUPFAM" id="SSF69012">
    <property type="entry name" value="alpha-ketoacid dehydrogenase kinase, N-terminal domain"/>
    <property type="match status" value="1"/>
</dbReference>
<dbReference type="Pfam" id="PF10436">
    <property type="entry name" value="BCDHK_Adom3"/>
    <property type="match status" value="1"/>
</dbReference>
<evidence type="ECO:0000256" key="6">
    <source>
        <dbReference type="ARBA" id="ARBA00022840"/>
    </source>
</evidence>
<dbReference type="InterPro" id="IPR018955">
    <property type="entry name" value="BCDHK/PDK_N"/>
</dbReference>
<comment type="similarity">
    <text evidence="1 8">Belongs to the PDK/BCKDK protein kinase family.</text>
</comment>
<evidence type="ECO:0000256" key="1">
    <source>
        <dbReference type="ARBA" id="ARBA00006155"/>
    </source>
</evidence>
<dbReference type="InterPro" id="IPR036890">
    <property type="entry name" value="HATPase_C_sf"/>
</dbReference>
<dbReference type="GO" id="GO:0005759">
    <property type="term" value="C:mitochondrial matrix"/>
    <property type="evidence" value="ECO:0007669"/>
    <property type="project" value="UniProtKB-SubCell"/>
</dbReference>
<keyword evidence="7 8" id="KW-0496">Mitochondrion</keyword>
<evidence type="ECO:0000256" key="8">
    <source>
        <dbReference type="RuleBase" id="RU366032"/>
    </source>
</evidence>
<evidence type="ECO:0000313" key="10">
    <source>
        <dbReference type="EMBL" id="KAB5595273.1"/>
    </source>
</evidence>
<keyword evidence="6 8" id="KW-0067">ATP-binding</keyword>
<keyword evidence="3 8" id="KW-0808">Transferase</keyword>
<evidence type="ECO:0000256" key="7">
    <source>
        <dbReference type="ARBA" id="ARBA00023128"/>
    </source>
</evidence>
<dbReference type="InterPro" id="IPR036784">
    <property type="entry name" value="AK/P_DHK_N_sf"/>
</dbReference>
<reference evidence="10 11" key="1">
    <citation type="journal article" date="2019" name="Fungal Biol. Biotechnol.">
        <title>Draft genome sequence of fastidious pathogen Ceratobasidium theobromae, which causes vascular-streak dieback in Theobroma cacao.</title>
        <authorList>
            <person name="Ali S.S."/>
            <person name="Asman A."/>
            <person name="Shao J."/>
            <person name="Firmansyah A.P."/>
            <person name="Susilo A.W."/>
            <person name="Rosmana A."/>
            <person name="McMahon P."/>
            <person name="Junaid M."/>
            <person name="Guest D."/>
            <person name="Kheng T.Y."/>
            <person name="Meinhardt L.W."/>
            <person name="Bailey B.A."/>
        </authorList>
    </citation>
    <scope>NUCLEOTIDE SEQUENCE [LARGE SCALE GENOMIC DNA]</scope>
    <source>
        <strain evidence="10 11">CT2</strain>
    </source>
</reference>
<evidence type="ECO:0000256" key="4">
    <source>
        <dbReference type="ARBA" id="ARBA00022741"/>
    </source>
</evidence>
<sequence>MYRGRQFSHIRIPEPNSERMSILLAEYEKLSPRPIPLKTLRGFANPPTPESALESASYVHSELPRRLVQRVRALDGLPFIVGMNPFIMRTHKLYHSSFERLATYPEVKNLEDNDEFSYELERLVEMHSNDIPTIAKGFQECSKYLNQERISTFLDLSIRGRIAVRLIAEQHIALSRAVREQSGLHLDKKKNVGEVGVASDKCVPADMVKMCAAFVSELCEATLGATPPLIIDGAVDTRFAIEYILTEILKNSYRATVEHHQKLGKRSMQDLPAIRVTIASPTAPTNALENVSHTSTTSDSQATSYSSHLCIRVRDEGGGVPPTNLSKIFSYAFTTAGRLAQLGEDEGGPYAAQHIGGAAAMGGGSGAGAGNVFGEIAGRGLQTGMGTIAGLGYGLPMAQLYAKYFGGSLQLISLYGHGADVFIKLRCLDENADVVI</sequence>
<proteinExistence type="inferred from homology"/>
<name>A0A5N5QUQ4_9AGAM</name>